<reference evidence="1" key="1">
    <citation type="submission" date="2016-03" db="EMBL/GenBank/DDBJ databases">
        <title>Draft genome sequence of Rosellinia necatrix.</title>
        <authorList>
            <person name="Kanematsu S."/>
        </authorList>
    </citation>
    <scope>NUCLEOTIDE SEQUENCE [LARGE SCALE GENOMIC DNA]</scope>
    <source>
        <strain evidence="1">W97</strain>
    </source>
</reference>
<name>A0A1S8A966_ROSNE</name>
<dbReference type="EMBL" id="DF977485">
    <property type="protein sequence ID" value="GAW26638.1"/>
    <property type="molecule type" value="Genomic_DNA"/>
</dbReference>
<organism evidence="1">
    <name type="scientific">Rosellinia necatrix</name>
    <name type="common">White root-rot fungus</name>
    <dbReference type="NCBI Taxonomy" id="77044"/>
    <lineage>
        <taxon>Eukaryota</taxon>
        <taxon>Fungi</taxon>
        <taxon>Dikarya</taxon>
        <taxon>Ascomycota</taxon>
        <taxon>Pezizomycotina</taxon>
        <taxon>Sordariomycetes</taxon>
        <taxon>Xylariomycetidae</taxon>
        <taxon>Xylariales</taxon>
        <taxon>Xylariaceae</taxon>
        <taxon>Rosellinia</taxon>
    </lineage>
</organism>
<dbReference type="AlphaFoldDB" id="A0A1S8A966"/>
<sequence length="65" mass="7556">MATTWAERGFAVHQRRIFQDLWKGGGQSWVWFIIRSITCLAATHDADEVEEQKSLAVEGRSRREH</sequence>
<evidence type="ECO:0000313" key="2">
    <source>
        <dbReference type="Proteomes" id="UP000054516"/>
    </source>
</evidence>
<gene>
    <name evidence="1" type="ORF">SAMD00023353_4000670</name>
</gene>
<proteinExistence type="predicted"/>
<protein>
    <submittedName>
        <fullName evidence="1">Uncharacterized protein</fullName>
    </submittedName>
</protein>
<dbReference type="Proteomes" id="UP000054516">
    <property type="component" value="Unassembled WGS sequence"/>
</dbReference>
<accession>A0A1S8A966</accession>
<keyword evidence="2" id="KW-1185">Reference proteome</keyword>
<evidence type="ECO:0000313" key="1">
    <source>
        <dbReference type="EMBL" id="GAW26638.1"/>
    </source>
</evidence>